<feature type="region of interest" description="Disordered" evidence="1">
    <location>
        <begin position="37"/>
        <end position="68"/>
    </location>
</feature>
<dbReference type="AlphaFoldDB" id="A0A368N8N1"/>
<dbReference type="RefSeq" id="WP_114448108.1">
    <property type="nucleotide sequence ID" value="NZ_QPHM01000001.1"/>
</dbReference>
<dbReference type="OrthoDB" id="270566at2157"/>
<dbReference type="EMBL" id="QPHM01000001">
    <property type="protein sequence ID" value="RCU46556.1"/>
    <property type="molecule type" value="Genomic_DNA"/>
</dbReference>
<accession>A0A368N8N1</accession>
<evidence type="ECO:0000313" key="3">
    <source>
        <dbReference type="Proteomes" id="UP000252189"/>
    </source>
</evidence>
<proteinExistence type="predicted"/>
<reference evidence="2 3" key="1">
    <citation type="submission" date="2018-07" db="EMBL/GenBank/DDBJ databases">
        <title>Genome sequences of Haloplanus salinus JCM 18368T.</title>
        <authorList>
            <person name="Kim Y.B."/>
            <person name="Roh S.W."/>
        </authorList>
    </citation>
    <scope>NUCLEOTIDE SEQUENCE [LARGE SCALE GENOMIC DNA]</scope>
    <source>
        <strain evidence="2 3">JCM 18368</strain>
    </source>
</reference>
<sequence length="118" mass="11938">MAGLAGADGDRFVFVQVPASLAVDDAAITLSDAVLDDLRPSTPDFETTRSVAADGSNLSPPGESTTHEATIGYCRGSDTPPGRVQFGVVGPGVSESFTVRVEGGGTPADTGTSTPNRL</sequence>
<evidence type="ECO:0000256" key="1">
    <source>
        <dbReference type="SAM" id="MobiDB-lite"/>
    </source>
</evidence>
<protein>
    <submittedName>
        <fullName evidence="2">Uncharacterized protein</fullName>
    </submittedName>
</protein>
<gene>
    <name evidence="2" type="ORF">DU504_04070</name>
</gene>
<dbReference type="Proteomes" id="UP000252189">
    <property type="component" value="Unassembled WGS sequence"/>
</dbReference>
<feature type="compositionally biased region" description="Polar residues" evidence="1">
    <location>
        <begin position="109"/>
        <end position="118"/>
    </location>
</feature>
<feature type="region of interest" description="Disordered" evidence="1">
    <location>
        <begin position="97"/>
        <end position="118"/>
    </location>
</feature>
<keyword evidence="3" id="KW-1185">Reference proteome</keyword>
<feature type="compositionally biased region" description="Polar residues" evidence="1">
    <location>
        <begin position="44"/>
        <end position="68"/>
    </location>
</feature>
<evidence type="ECO:0000313" key="2">
    <source>
        <dbReference type="EMBL" id="RCU46556.1"/>
    </source>
</evidence>
<name>A0A368N8N1_9EURY</name>
<comment type="caution">
    <text evidence="2">The sequence shown here is derived from an EMBL/GenBank/DDBJ whole genome shotgun (WGS) entry which is preliminary data.</text>
</comment>
<organism evidence="2 3">
    <name type="scientific">Haloplanus salinus</name>
    <dbReference type="NCBI Taxonomy" id="1126245"/>
    <lineage>
        <taxon>Archaea</taxon>
        <taxon>Methanobacteriati</taxon>
        <taxon>Methanobacteriota</taxon>
        <taxon>Stenosarchaea group</taxon>
        <taxon>Halobacteria</taxon>
        <taxon>Halobacteriales</taxon>
        <taxon>Haloferacaceae</taxon>
        <taxon>Haloplanus</taxon>
    </lineage>
</organism>